<dbReference type="InterPro" id="IPR009319">
    <property type="entry name" value="Phage_A118_VSP1"/>
</dbReference>
<evidence type="ECO:0000313" key="2">
    <source>
        <dbReference type="EMBL" id="AIL97829.1"/>
    </source>
</evidence>
<accession>A0A077HJU8</accession>
<keyword evidence="2" id="KW-0614">Plasmid</keyword>
<reference evidence="1 3" key="1">
    <citation type="submission" date="2014-08" db="EMBL/GenBank/DDBJ databases">
        <title>Complete genome sequence of Corynebacterium ureicelerivorans DSM 45051, a lipophilic and urea-splitting isolate from a blood culture of a septicaemia patient.</title>
        <authorList>
            <person name="Tippelt A."/>
            <person name="Albersmeier A."/>
            <person name="Brinkrolf K."/>
            <person name="Ruckert C."/>
            <person name="Tauch A."/>
        </authorList>
    </citation>
    <scope>NUCLEOTIDE SEQUENCE [LARGE SCALE GENOMIC DNA]</scope>
    <source>
        <strain evidence="1 3">IMMIB RIV-2301</strain>
        <plasmid evidence="3">Plasmid unnamed</plasmid>
        <plasmid evidence="2">unnamed</plasmid>
    </source>
</reference>
<dbReference type="AlphaFoldDB" id="A0A077HJU8"/>
<dbReference type="EMBL" id="CP009216">
    <property type="protein sequence ID" value="AIL97829.1"/>
    <property type="molecule type" value="Genomic_DNA"/>
</dbReference>
<keyword evidence="3" id="KW-1185">Reference proteome</keyword>
<dbReference type="Proteomes" id="UP000028939">
    <property type="component" value="Chromosome"/>
</dbReference>
<dbReference type="Proteomes" id="UP000028939">
    <property type="component" value="Plasmid unnamed"/>
</dbReference>
<proteinExistence type="predicted"/>
<dbReference type="RefSeq" id="WP_038610280.1">
    <property type="nucleotide sequence ID" value="NZ_CP009215.1"/>
</dbReference>
<dbReference type="KEGG" id="cuv:CUREI_11675"/>
<dbReference type="Pfam" id="PF06152">
    <property type="entry name" value="Phage_min_cap2"/>
    <property type="match status" value="1"/>
</dbReference>
<evidence type="ECO:0000313" key="1">
    <source>
        <dbReference type="EMBL" id="AIL96424.1"/>
    </source>
</evidence>
<dbReference type="KEGG" id="cuv:CUREI_03145"/>
<dbReference type="EMBL" id="CP009215">
    <property type="protein sequence ID" value="AIL96424.1"/>
    <property type="molecule type" value="Genomic_DNA"/>
</dbReference>
<evidence type="ECO:0000313" key="3">
    <source>
        <dbReference type="Proteomes" id="UP000028939"/>
    </source>
</evidence>
<dbReference type="GO" id="GO:0005198">
    <property type="term" value="F:structural molecule activity"/>
    <property type="evidence" value="ECO:0007669"/>
    <property type="project" value="InterPro"/>
</dbReference>
<organism evidence="1 3">
    <name type="scientific">Corynebacterium ureicelerivorans</name>
    <dbReference type="NCBI Taxonomy" id="401472"/>
    <lineage>
        <taxon>Bacteria</taxon>
        <taxon>Bacillati</taxon>
        <taxon>Actinomycetota</taxon>
        <taxon>Actinomycetes</taxon>
        <taxon>Mycobacteriales</taxon>
        <taxon>Corynebacteriaceae</taxon>
        <taxon>Corynebacterium</taxon>
    </lineage>
</organism>
<evidence type="ECO:0008006" key="4">
    <source>
        <dbReference type="Google" id="ProtNLM"/>
    </source>
</evidence>
<dbReference type="OrthoDB" id="3197444at2"/>
<name>A0A077HJU8_9CORY</name>
<gene>
    <name evidence="1" type="ORF">CUREI_03145</name>
    <name evidence="2" type="ORF">CUREI_11675</name>
</gene>
<geneLocation type="plasmid" evidence="2">
    <name>unnamed</name>
</geneLocation>
<sequence length="357" mass="40114">MPALEQQSRVVEAYRDAEVYLLRLIARSVDGSGTQRHYIEQQRELARLLKLAQAKLDQLAGHLDEAVLQEMEAEYVAAVREAIAQTPSPVPSLIPTAAVEATAVSTATAVVSQHPQILRSVHDAYQEAQRLTVTRAVVSGESNQQAVQSMLNQLADRGITSFRDAAGRRWGMDTYADMAVRTGRMNALNQGHMDGWRDAGVELVKVSTHPASHPWCYPYQGKLLAIRGGAGTHTLTDRVTGEQVTVTAVATFQDAVARGYHHPNCRHSEGAYIPGFTYTDPKVVSEGENERQYKALQRQRQIERNIRQWRRREAVALTPEERAHARRKVRAWQAAQREHVGAHRFLTRRHEREKLRA</sequence>
<protein>
    <recommendedName>
        <fullName evidence="4">Minor capsid protein</fullName>
    </recommendedName>
</protein>
<dbReference type="HOGENOM" id="CLU_025929_3_0_11"/>
<dbReference type="STRING" id="401472.CUREI_03145"/>